<dbReference type="Pfam" id="PF00028">
    <property type="entry name" value="Cadherin"/>
    <property type="match status" value="1"/>
</dbReference>
<dbReference type="PRINTS" id="PR00205">
    <property type="entry name" value="CADHERIN"/>
</dbReference>
<dbReference type="InterPro" id="IPR015919">
    <property type="entry name" value="Cadherin-like_sf"/>
</dbReference>
<proteinExistence type="predicted"/>
<feature type="domain" description="Cadherin" evidence="4">
    <location>
        <begin position="118"/>
        <end position="223"/>
    </location>
</feature>
<protein>
    <submittedName>
        <fullName evidence="5">CA domain-containing protein</fullName>
    </submittedName>
</protein>
<dbReference type="CDD" id="cd11304">
    <property type="entry name" value="Cadherin_repeat"/>
    <property type="match status" value="1"/>
</dbReference>
<dbReference type="Gene3D" id="2.60.40.60">
    <property type="entry name" value="Cadherins"/>
    <property type="match status" value="1"/>
</dbReference>
<keyword evidence="3" id="KW-0106">Calcium</keyword>
<dbReference type="AlphaFoldDB" id="A0A183EBJ8"/>
<evidence type="ECO:0000256" key="2">
    <source>
        <dbReference type="ARBA" id="ARBA00022989"/>
    </source>
</evidence>
<evidence type="ECO:0000259" key="4">
    <source>
        <dbReference type="PROSITE" id="PS50268"/>
    </source>
</evidence>
<dbReference type="InterPro" id="IPR002126">
    <property type="entry name" value="Cadherin-like_dom"/>
</dbReference>
<evidence type="ECO:0000256" key="1">
    <source>
        <dbReference type="ARBA" id="ARBA00022692"/>
    </source>
</evidence>
<keyword evidence="2" id="KW-1133">Transmembrane helix</keyword>
<dbReference type="WBParaSite" id="GPUH_0001836401-mRNA-1">
    <property type="protein sequence ID" value="GPUH_0001836401-mRNA-1"/>
    <property type="gene ID" value="GPUH_0001836401"/>
</dbReference>
<reference evidence="5" key="1">
    <citation type="submission" date="2016-06" db="UniProtKB">
        <authorList>
            <consortium name="WormBaseParasite"/>
        </authorList>
    </citation>
    <scope>IDENTIFICATION</scope>
</reference>
<keyword evidence="2" id="KW-0472">Membrane</keyword>
<sequence>MFVCFKMGHQKAHVYVKVFTWPVYNVTVEENALGKDVYAISNEPVRMGVPLPTEDSVVKFKIVEGDKQSFKAEAKIVGDFAFLRIRHRNDGTLNRELKTTATVHLFVTDHNDAKPIFEKDEYRADVKQNVPPFTTILQVQASDADIALNSQIYYSLVGVSLEFMVDPISGAVRNLRYLDPGTYELSLLAEDRSSRLFWKKTQADYESVLSNYNTANKAKAVCFIH</sequence>
<dbReference type="GO" id="GO:0005509">
    <property type="term" value="F:calcium ion binding"/>
    <property type="evidence" value="ECO:0007669"/>
    <property type="project" value="UniProtKB-UniRule"/>
</dbReference>
<dbReference type="PANTHER" id="PTHR24026">
    <property type="entry name" value="FAT ATYPICAL CADHERIN-RELATED"/>
    <property type="match status" value="1"/>
</dbReference>
<dbReference type="SUPFAM" id="SSF49313">
    <property type="entry name" value="Cadherin-like"/>
    <property type="match status" value="1"/>
</dbReference>
<dbReference type="PANTHER" id="PTHR24026:SF126">
    <property type="entry name" value="PROTOCADHERIN FAT 4"/>
    <property type="match status" value="1"/>
</dbReference>
<evidence type="ECO:0000313" key="5">
    <source>
        <dbReference type="WBParaSite" id="GPUH_0001836401-mRNA-1"/>
    </source>
</evidence>
<organism evidence="5">
    <name type="scientific">Gongylonema pulchrum</name>
    <dbReference type="NCBI Taxonomy" id="637853"/>
    <lineage>
        <taxon>Eukaryota</taxon>
        <taxon>Metazoa</taxon>
        <taxon>Ecdysozoa</taxon>
        <taxon>Nematoda</taxon>
        <taxon>Chromadorea</taxon>
        <taxon>Rhabditida</taxon>
        <taxon>Spirurina</taxon>
        <taxon>Spiruromorpha</taxon>
        <taxon>Spiruroidea</taxon>
        <taxon>Gongylonematidae</taxon>
        <taxon>Gongylonema</taxon>
    </lineage>
</organism>
<keyword evidence="1" id="KW-0812">Transmembrane</keyword>
<evidence type="ECO:0000256" key="3">
    <source>
        <dbReference type="PROSITE-ProRule" id="PRU00043"/>
    </source>
</evidence>
<dbReference type="PROSITE" id="PS50268">
    <property type="entry name" value="CADHERIN_2"/>
    <property type="match status" value="1"/>
</dbReference>
<dbReference type="GO" id="GO:0007156">
    <property type="term" value="P:homophilic cell adhesion via plasma membrane adhesion molecules"/>
    <property type="evidence" value="ECO:0007669"/>
    <property type="project" value="InterPro"/>
</dbReference>
<accession>A0A183EBJ8</accession>
<name>A0A183EBJ8_9BILA</name>
<dbReference type="GO" id="GO:0005886">
    <property type="term" value="C:plasma membrane"/>
    <property type="evidence" value="ECO:0007669"/>
    <property type="project" value="UniProtKB-SubCell"/>
</dbReference>